<dbReference type="InterPro" id="IPR036236">
    <property type="entry name" value="Znf_C2H2_sf"/>
</dbReference>
<dbReference type="CDD" id="cd00201">
    <property type="entry name" value="WW"/>
    <property type="match status" value="1"/>
</dbReference>
<comment type="subcellular location">
    <subcellularLocation>
        <location evidence="1">Nucleus</location>
    </subcellularLocation>
</comment>
<keyword evidence="4" id="KW-0862">Zinc</keyword>
<keyword evidence="6" id="KW-0175">Coiled coil</keyword>
<dbReference type="GO" id="GO:0003723">
    <property type="term" value="F:RNA binding"/>
    <property type="evidence" value="ECO:0007669"/>
    <property type="project" value="TreeGrafter"/>
</dbReference>
<dbReference type="KEGG" id="soy:115885154"/>
<evidence type="ECO:0000256" key="5">
    <source>
        <dbReference type="ARBA" id="ARBA00023242"/>
    </source>
</evidence>
<dbReference type="Pfam" id="PF06220">
    <property type="entry name" value="zf-U1"/>
    <property type="match status" value="1"/>
</dbReference>
<gene>
    <name evidence="11" type="primary">LOC115885154</name>
</gene>
<dbReference type="Gene3D" id="2.20.70.10">
    <property type="match status" value="1"/>
</dbReference>
<dbReference type="InterPro" id="IPR040023">
    <property type="entry name" value="WBP4"/>
</dbReference>
<dbReference type="GO" id="GO:0008270">
    <property type="term" value="F:zinc ion binding"/>
    <property type="evidence" value="ECO:0007669"/>
    <property type="project" value="UniProtKB-KW"/>
</dbReference>
<name>A0A6J2Y7L1_SITOR</name>
<keyword evidence="2" id="KW-0479">Metal-binding</keyword>
<dbReference type="InterPro" id="IPR003604">
    <property type="entry name" value="Matrin/U1-like-C_Znf_C2H2"/>
</dbReference>
<dbReference type="SUPFAM" id="SSF51045">
    <property type="entry name" value="WW domain"/>
    <property type="match status" value="1"/>
</dbReference>
<dbReference type="Gene3D" id="3.30.160.60">
    <property type="entry name" value="Classic Zinc Finger"/>
    <property type="match status" value="1"/>
</dbReference>
<dbReference type="GeneID" id="115885154"/>
<evidence type="ECO:0000256" key="7">
    <source>
        <dbReference type="SAM" id="MobiDB-lite"/>
    </source>
</evidence>
<dbReference type="PANTHER" id="PTHR13173:SF10">
    <property type="entry name" value="WW DOMAIN-BINDING PROTEIN 4"/>
    <property type="match status" value="1"/>
</dbReference>
<dbReference type="SMART" id="SM00456">
    <property type="entry name" value="WW"/>
    <property type="match status" value="1"/>
</dbReference>
<keyword evidence="3" id="KW-0863">Zinc-finger</keyword>
<dbReference type="Pfam" id="PF00397">
    <property type="entry name" value="WW"/>
    <property type="match status" value="1"/>
</dbReference>
<proteinExistence type="predicted"/>
<dbReference type="GO" id="GO:0071011">
    <property type="term" value="C:precatalytic spliceosome"/>
    <property type="evidence" value="ECO:0007669"/>
    <property type="project" value="TreeGrafter"/>
</dbReference>
<organism evidence="10 11">
    <name type="scientific">Sitophilus oryzae</name>
    <name type="common">Rice weevil</name>
    <name type="synonym">Curculio oryzae</name>
    <dbReference type="NCBI Taxonomy" id="7048"/>
    <lineage>
        <taxon>Eukaryota</taxon>
        <taxon>Metazoa</taxon>
        <taxon>Ecdysozoa</taxon>
        <taxon>Arthropoda</taxon>
        <taxon>Hexapoda</taxon>
        <taxon>Insecta</taxon>
        <taxon>Pterygota</taxon>
        <taxon>Neoptera</taxon>
        <taxon>Endopterygota</taxon>
        <taxon>Coleoptera</taxon>
        <taxon>Polyphaga</taxon>
        <taxon>Cucujiformia</taxon>
        <taxon>Curculionidae</taxon>
        <taxon>Dryophthorinae</taxon>
        <taxon>Sitophilus</taxon>
    </lineage>
</organism>
<protein>
    <submittedName>
        <fullName evidence="11">WW domain-binding protein 4</fullName>
    </submittedName>
</protein>
<evidence type="ECO:0000256" key="6">
    <source>
        <dbReference type="SAM" id="Coils"/>
    </source>
</evidence>
<dbReference type="InterPro" id="IPR036020">
    <property type="entry name" value="WW_dom_sf"/>
</dbReference>
<feature type="domain" description="WW" evidence="8">
    <location>
        <begin position="106"/>
        <end position="139"/>
    </location>
</feature>
<dbReference type="SMART" id="SM00451">
    <property type="entry name" value="ZnF_U1"/>
    <property type="match status" value="1"/>
</dbReference>
<accession>A0A6J2Y7L1</accession>
<sequence>MADYWKSQDRKYCDFCKCWIADNKPSRDFHENGRRHKENVKKRLNTISKNSAKEQRDSNKMDAAIKAMELAAMQAYQKDVQQNTAADLTSIAINQRLKDEQLEIASGVRKIWKELVAKDGKSYYWNTLTNETVWTAPPEGFLSVKEQREESLKETSKQVKEVESFRRKEALLRIQEQNHDDEERRAKLEREKLKARRVKEETPPPTYGPLLDEGKNDAYGKWQSVKEVAPLDLQLPEQPEYLDCPVVVEPEPVVKEFKEKVIESVGNDQGPSSFKKRKFSAGAKRNTRQRLDVD</sequence>
<dbReference type="SUPFAM" id="SSF57667">
    <property type="entry name" value="beta-beta-alpha zinc fingers"/>
    <property type="match status" value="1"/>
</dbReference>
<dbReference type="InterPro" id="IPR013085">
    <property type="entry name" value="U1-CZ_Znf_C2H2"/>
</dbReference>
<dbReference type="RefSeq" id="XP_030759808.1">
    <property type="nucleotide sequence ID" value="XM_030903948.1"/>
</dbReference>
<evidence type="ECO:0000256" key="4">
    <source>
        <dbReference type="ARBA" id="ARBA00022833"/>
    </source>
</evidence>
<dbReference type="InParanoid" id="A0A6J2Y7L1"/>
<reference evidence="11" key="1">
    <citation type="submission" date="2025-08" db="UniProtKB">
        <authorList>
            <consortium name="RefSeq"/>
        </authorList>
    </citation>
    <scope>IDENTIFICATION</scope>
    <source>
        <tissue evidence="11">Gonads</tissue>
    </source>
</reference>
<dbReference type="OrthoDB" id="191651at2759"/>
<feature type="domain" description="Matrin-type" evidence="9">
    <location>
        <begin position="11"/>
        <end position="42"/>
    </location>
</feature>
<dbReference type="Proteomes" id="UP000504635">
    <property type="component" value="Unplaced"/>
</dbReference>
<evidence type="ECO:0000256" key="1">
    <source>
        <dbReference type="ARBA" id="ARBA00004123"/>
    </source>
</evidence>
<dbReference type="FunCoup" id="A0A6J2Y7L1">
    <property type="interactions" value="938"/>
</dbReference>
<dbReference type="AlphaFoldDB" id="A0A6J2Y7L1"/>
<evidence type="ECO:0000313" key="10">
    <source>
        <dbReference type="Proteomes" id="UP000504635"/>
    </source>
</evidence>
<dbReference type="GO" id="GO:0000398">
    <property type="term" value="P:mRNA splicing, via spliceosome"/>
    <property type="evidence" value="ECO:0007669"/>
    <property type="project" value="InterPro"/>
</dbReference>
<dbReference type="PROSITE" id="PS50020">
    <property type="entry name" value="WW_DOMAIN_2"/>
    <property type="match status" value="1"/>
</dbReference>
<evidence type="ECO:0000259" key="9">
    <source>
        <dbReference type="PROSITE" id="PS50171"/>
    </source>
</evidence>
<evidence type="ECO:0000259" key="8">
    <source>
        <dbReference type="PROSITE" id="PS50020"/>
    </source>
</evidence>
<dbReference type="InterPro" id="IPR001202">
    <property type="entry name" value="WW_dom"/>
</dbReference>
<feature type="coiled-coil region" evidence="6">
    <location>
        <begin position="171"/>
        <end position="198"/>
    </location>
</feature>
<evidence type="ECO:0000256" key="2">
    <source>
        <dbReference type="ARBA" id="ARBA00022723"/>
    </source>
</evidence>
<dbReference type="PANTHER" id="PTHR13173">
    <property type="entry name" value="WW DOMAIN BINDING PROTEIN 4"/>
    <property type="match status" value="1"/>
</dbReference>
<evidence type="ECO:0000256" key="3">
    <source>
        <dbReference type="ARBA" id="ARBA00022771"/>
    </source>
</evidence>
<dbReference type="PROSITE" id="PS50171">
    <property type="entry name" value="ZF_MATRIN"/>
    <property type="match status" value="1"/>
</dbReference>
<keyword evidence="5" id="KW-0539">Nucleus</keyword>
<keyword evidence="10" id="KW-1185">Reference proteome</keyword>
<evidence type="ECO:0000313" key="11">
    <source>
        <dbReference type="RefSeq" id="XP_030759808.1"/>
    </source>
</evidence>
<dbReference type="InterPro" id="IPR000690">
    <property type="entry name" value="Matrin/U1-C_Znf_C2H2"/>
</dbReference>
<feature type="region of interest" description="Disordered" evidence="7">
    <location>
        <begin position="264"/>
        <end position="294"/>
    </location>
</feature>